<feature type="domain" description="DHHA1" evidence="2">
    <location>
        <begin position="252"/>
        <end position="332"/>
    </location>
</feature>
<dbReference type="SUPFAM" id="SSF64182">
    <property type="entry name" value="DHH phosphoesterases"/>
    <property type="match status" value="1"/>
</dbReference>
<dbReference type="KEGG" id="aps:CFPG_193"/>
<dbReference type="AlphaFoldDB" id="B6YQI4"/>
<dbReference type="GO" id="GO:0003676">
    <property type="term" value="F:nucleic acid binding"/>
    <property type="evidence" value="ECO:0007669"/>
    <property type="project" value="InterPro"/>
</dbReference>
<dbReference type="Pfam" id="PF01368">
    <property type="entry name" value="DHH"/>
    <property type="match status" value="1"/>
</dbReference>
<keyword evidence="4" id="KW-1185">Reference proteome</keyword>
<dbReference type="Gene3D" id="3.90.1640.10">
    <property type="entry name" value="inorganic pyrophosphatase (n-terminal core)"/>
    <property type="match status" value="1"/>
</dbReference>
<dbReference type="STRING" id="511995.CFPG_193"/>
<dbReference type="PANTHER" id="PTHR47618">
    <property type="entry name" value="BIFUNCTIONAL OLIGORIBONUCLEASE AND PAP PHOSPHATASE NRNA"/>
    <property type="match status" value="1"/>
</dbReference>
<evidence type="ECO:0008006" key="5">
    <source>
        <dbReference type="Google" id="ProtNLM"/>
    </source>
</evidence>
<dbReference type="InterPro" id="IPR001667">
    <property type="entry name" value="DDH_dom"/>
</dbReference>
<accession>B6YQI4</accession>
<dbReference type="PANTHER" id="PTHR47618:SF1">
    <property type="entry name" value="BIFUNCTIONAL OLIGORIBONUCLEASE AND PAP PHOSPHATASE NRNA"/>
    <property type="match status" value="1"/>
</dbReference>
<organism evidence="3 4">
    <name type="scientific">Azobacteroides pseudotrichonymphae genomovar. CFP2</name>
    <dbReference type="NCBI Taxonomy" id="511995"/>
    <lineage>
        <taxon>Bacteria</taxon>
        <taxon>Pseudomonadati</taxon>
        <taxon>Bacteroidota</taxon>
        <taxon>Bacteroidia</taxon>
        <taxon>Bacteroidales</taxon>
        <taxon>Candidatus Azobacteroides</taxon>
    </lineage>
</organism>
<protein>
    <recommendedName>
        <fullName evidence="5">DHH family phosphoesterase</fullName>
    </recommendedName>
</protein>
<evidence type="ECO:0000313" key="4">
    <source>
        <dbReference type="Proteomes" id="UP000000723"/>
    </source>
</evidence>
<feature type="domain" description="DDH" evidence="1">
    <location>
        <begin position="24"/>
        <end position="175"/>
    </location>
</feature>
<evidence type="ECO:0000313" key="3">
    <source>
        <dbReference type="EMBL" id="BAG83456.1"/>
    </source>
</evidence>
<dbReference type="InterPro" id="IPR003156">
    <property type="entry name" value="DHHA1_dom"/>
</dbReference>
<dbReference type="eggNOG" id="COG0618">
    <property type="taxonomic scope" value="Bacteria"/>
</dbReference>
<sequence length="344" mass="39581">MVFDKIVAERSIQMAKKIIDQSCKIVIVTHISPDGDAIGSSLALCHFLLQLGKSVNIIVPNNFPTFLRWMSGAKNIVISELEERIAQQFIRTADLIFCLDFNVLCRVERLAPWIEKSVAKKILIDHHPLPGDFCDLNISYHEFSSTSELIFSFICRMDMSEYMDKNFAECIYTGMMTDTGAFTYNSNRPQIYRIIKELLGKGIDKDAIYNKVYNNYSESRIRLQGYILYQKMKIFEKYHTSLITLSCEEQNQFLWKKGDTEGFVNIPLSIKEVVFSVFIREEDNKVKVSFRSKGKFPSNRFAAEVFNGGGHLNASGGEFNGKLEDAIVLFEKKLPKYRYLLVRK</sequence>
<dbReference type="InterPro" id="IPR051319">
    <property type="entry name" value="Oligoribo/pAp-PDE_c-di-AMP_PDE"/>
</dbReference>
<proteinExistence type="predicted"/>
<dbReference type="Gene3D" id="3.10.310.30">
    <property type="match status" value="1"/>
</dbReference>
<dbReference type="OrthoDB" id="9803668at2"/>
<dbReference type="HOGENOM" id="CLU_039720_0_0_10"/>
<gene>
    <name evidence="3" type="ordered locus">CFPG_193</name>
</gene>
<name>B6YQI4_AZOPC</name>
<dbReference type="Proteomes" id="UP000000723">
    <property type="component" value="Chromosome"/>
</dbReference>
<reference evidence="4" key="1">
    <citation type="journal article" date="2008" name="Science">
        <title>Genome of an endosymbiont coupling N2 fixation to cellulolysis within RT protist cells in termite gut.</title>
        <authorList>
            <person name="Hongoh Y."/>
            <person name="Sharma V.K."/>
            <person name="Prakash T."/>
            <person name="Noda S."/>
            <person name="Toh H."/>
            <person name="Taylor T.D."/>
            <person name="Kudo T."/>
            <person name="Sakaki Y."/>
            <person name="Toyoda A."/>
            <person name="Hattori M."/>
            <person name="Ohkuma M."/>
        </authorList>
    </citation>
    <scope>NUCLEOTIDE SEQUENCE [LARGE SCALE GENOMIC DNA]</scope>
</reference>
<evidence type="ECO:0000259" key="2">
    <source>
        <dbReference type="Pfam" id="PF02272"/>
    </source>
</evidence>
<dbReference type="InterPro" id="IPR038763">
    <property type="entry name" value="DHH_sf"/>
</dbReference>
<evidence type="ECO:0000259" key="1">
    <source>
        <dbReference type="Pfam" id="PF01368"/>
    </source>
</evidence>
<dbReference type="Pfam" id="PF02272">
    <property type="entry name" value="DHHA1"/>
    <property type="match status" value="1"/>
</dbReference>
<dbReference type="EMBL" id="AP010656">
    <property type="protein sequence ID" value="BAG83456.1"/>
    <property type="molecule type" value="Genomic_DNA"/>
</dbReference>